<accession>A0A8S1REH9</accession>
<dbReference type="PANTHER" id="PTHR15332">
    <property type="entry name" value="PROPROTEIN CONVERTASE SUBTILISIN_KEXIN TYPE 5-LIKE"/>
    <property type="match status" value="1"/>
</dbReference>
<dbReference type="Proteomes" id="UP000692954">
    <property type="component" value="Unassembled WGS sequence"/>
</dbReference>
<dbReference type="PANTHER" id="PTHR15332:SF175">
    <property type="entry name" value="PROPROTEIN CONVERTASE SUBTILISIN_KEXIN TYPE 5-LIKE"/>
    <property type="match status" value="1"/>
</dbReference>
<comment type="caution">
    <text evidence="1">The sequence shown here is derived from an EMBL/GenBank/DDBJ whole genome shotgun (WGS) entry which is preliminary data.</text>
</comment>
<dbReference type="AlphaFoldDB" id="A0A8S1REH9"/>
<protein>
    <submittedName>
        <fullName evidence="1">Uncharacterized protein</fullName>
    </submittedName>
</protein>
<organism evidence="1 2">
    <name type="scientific">Paramecium sonneborni</name>
    <dbReference type="NCBI Taxonomy" id="65129"/>
    <lineage>
        <taxon>Eukaryota</taxon>
        <taxon>Sar</taxon>
        <taxon>Alveolata</taxon>
        <taxon>Ciliophora</taxon>
        <taxon>Intramacronucleata</taxon>
        <taxon>Oligohymenophorea</taxon>
        <taxon>Peniculida</taxon>
        <taxon>Parameciidae</taxon>
        <taxon>Paramecium</taxon>
    </lineage>
</organism>
<reference evidence="1" key="1">
    <citation type="submission" date="2021-01" db="EMBL/GenBank/DDBJ databases">
        <authorList>
            <consortium name="Genoscope - CEA"/>
            <person name="William W."/>
        </authorList>
    </citation>
    <scope>NUCLEOTIDE SEQUENCE</scope>
</reference>
<sequence length="221" mass="25689">MFDFQRKLILILVMNKLQFNLIQRGYRYNIPVCNCQDQFYNDYQIVNCLQCDQQCKTCNSNGCSTCKGNRLLSSDEKTCDCLQIQQAIQILNGVQLVKLLSQILNLLMIYFKYYLICHLIQAILNLIVDKHYSFETQFSENSCFKFLVDETINKLGNNPDSILNQEDDLQMILKLSDNATIIPRDQIIFINSSIGYQDCLTKLSQFIFNQVKLPFNLLSTI</sequence>
<proteinExistence type="predicted"/>
<dbReference type="EMBL" id="CAJJDN010000164">
    <property type="protein sequence ID" value="CAD8126107.1"/>
    <property type="molecule type" value="Genomic_DNA"/>
</dbReference>
<gene>
    <name evidence="1" type="ORF">PSON_ATCC_30995.1.T1640129</name>
</gene>
<keyword evidence="2" id="KW-1185">Reference proteome</keyword>
<evidence type="ECO:0000313" key="2">
    <source>
        <dbReference type="Proteomes" id="UP000692954"/>
    </source>
</evidence>
<evidence type="ECO:0000313" key="1">
    <source>
        <dbReference type="EMBL" id="CAD8126107.1"/>
    </source>
</evidence>
<name>A0A8S1REH9_9CILI</name>